<dbReference type="EMBL" id="JACJLV010000062">
    <property type="protein sequence ID" value="MBM6827802.1"/>
    <property type="molecule type" value="Genomic_DNA"/>
</dbReference>
<dbReference type="Proteomes" id="UP000713880">
    <property type="component" value="Unassembled WGS sequence"/>
</dbReference>
<dbReference type="RefSeq" id="WP_204909784.1">
    <property type="nucleotide sequence ID" value="NZ_JACJLV010000062.1"/>
</dbReference>
<gene>
    <name evidence="1" type="ORF">H6A13_11985</name>
</gene>
<dbReference type="AlphaFoldDB" id="A0A939BDE5"/>
<evidence type="ECO:0000313" key="1">
    <source>
        <dbReference type="EMBL" id="MBM6827802.1"/>
    </source>
</evidence>
<organism evidence="1 2">
    <name type="scientific">Mordavella massiliensis</name>
    <dbReference type="NCBI Taxonomy" id="1871024"/>
    <lineage>
        <taxon>Bacteria</taxon>
        <taxon>Bacillati</taxon>
        <taxon>Bacillota</taxon>
        <taxon>Clostridia</taxon>
        <taxon>Eubacteriales</taxon>
        <taxon>Clostridiaceae</taxon>
        <taxon>Mordavella</taxon>
    </lineage>
</organism>
<name>A0A939BDE5_9CLOT</name>
<evidence type="ECO:0000313" key="2">
    <source>
        <dbReference type="Proteomes" id="UP000713880"/>
    </source>
</evidence>
<protein>
    <submittedName>
        <fullName evidence="1">Uncharacterized protein</fullName>
    </submittedName>
</protein>
<accession>A0A939BDE5</accession>
<comment type="caution">
    <text evidence="1">The sequence shown here is derived from an EMBL/GenBank/DDBJ whole genome shotgun (WGS) entry which is preliminary data.</text>
</comment>
<keyword evidence="2" id="KW-1185">Reference proteome</keyword>
<proteinExistence type="predicted"/>
<reference evidence="1" key="2">
    <citation type="journal article" date="2021" name="Sci. Rep.">
        <title>The distribution of antibiotic resistance genes in chicken gut microbiota commensals.</title>
        <authorList>
            <person name="Juricova H."/>
            <person name="Matiasovicova J."/>
            <person name="Kubasova T."/>
            <person name="Cejkova D."/>
            <person name="Rychlik I."/>
        </authorList>
    </citation>
    <scope>NUCLEOTIDE SEQUENCE</scope>
    <source>
        <strain evidence="1">An420c</strain>
    </source>
</reference>
<reference evidence="1" key="1">
    <citation type="submission" date="2020-08" db="EMBL/GenBank/DDBJ databases">
        <authorList>
            <person name="Cejkova D."/>
            <person name="Kubasova T."/>
            <person name="Jahodarova E."/>
            <person name="Rychlik I."/>
        </authorList>
    </citation>
    <scope>NUCLEOTIDE SEQUENCE</scope>
    <source>
        <strain evidence="1">An420c</strain>
    </source>
</reference>
<sequence>MQSQESFAPYGIDGEEYLRTYLDGFDYTVGEVTVDGDTAQADVTLTCKSYQDIEDGIENAVVEIMETPEEILELTEEEINLKIGEVIMGAIGEIEPKETEPITLTYEQKDGTWSEAKETEDLVTDALMNH</sequence>